<evidence type="ECO:0000256" key="1">
    <source>
        <dbReference type="SAM" id="SignalP"/>
    </source>
</evidence>
<evidence type="ECO:0000313" key="2">
    <source>
        <dbReference type="EMBL" id="MFC2971992.1"/>
    </source>
</evidence>
<keyword evidence="1" id="KW-0732">Signal</keyword>
<keyword evidence="3" id="KW-1185">Reference proteome</keyword>
<evidence type="ECO:0000313" key="3">
    <source>
        <dbReference type="Proteomes" id="UP001595457"/>
    </source>
</evidence>
<protein>
    <submittedName>
        <fullName evidence="2">DUF2790 domain-containing protein</fullName>
    </submittedName>
</protein>
<organism evidence="2 3">
    <name type="scientific">Azotobacter bryophylli</name>
    <dbReference type="NCBI Taxonomy" id="1986537"/>
    <lineage>
        <taxon>Bacteria</taxon>
        <taxon>Pseudomonadati</taxon>
        <taxon>Pseudomonadota</taxon>
        <taxon>Gammaproteobacteria</taxon>
        <taxon>Pseudomonadales</taxon>
        <taxon>Pseudomonadaceae</taxon>
        <taxon>Azotobacter</taxon>
    </lineage>
</organism>
<name>A0ABV7ATC2_9GAMM</name>
<accession>A0ABV7ATC2</accession>
<dbReference type="Proteomes" id="UP001595457">
    <property type="component" value="Unassembled WGS sequence"/>
</dbReference>
<proteinExistence type="predicted"/>
<comment type="caution">
    <text evidence="2">The sequence shown here is derived from an EMBL/GenBank/DDBJ whole genome shotgun (WGS) entry which is preliminary data.</text>
</comment>
<dbReference type="EMBL" id="JBHRSJ010000012">
    <property type="protein sequence ID" value="MFC2971992.1"/>
    <property type="molecule type" value="Genomic_DNA"/>
</dbReference>
<dbReference type="Pfam" id="PF10976">
    <property type="entry name" value="DUF2790"/>
    <property type="match status" value="1"/>
</dbReference>
<feature type="chain" id="PRO_5047499366" evidence="1">
    <location>
        <begin position="19"/>
        <end position="87"/>
    </location>
</feature>
<dbReference type="InterPro" id="IPR021245">
    <property type="entry name" value="DUF2790"/>
</dbReference>
<dbReference type="Gene3D" id="2.30.140.50">
    <property type="entry name" value="Protein of unknown function DUF2790"/>
    <property type="match status" value="1"/>
</dbReference>
<sequence>MKVLLALMMAATSGFALATETAEAADAQSQPALEHYSYSSKLDIARVIDQTPIPAVCAVVPRQMTYEDHQGHRHTVEYLVMGNGCTP</sequence>
<dbReference type="RefSeq" id="WP_377813621.1">
    <property type="nucleotide sequence ID" value="NZ_JBHRSJ010000012.1"/>
</dbReference>
<feature type="signal peptide" evidence="1">
    <location>
        <begin position="1"/>
        <end position="18"/>
    </location>
</feature>
<reference evidence="3" key="1">
    <citation type="journal article" date="2019" name="Int. J. Syst. Evol. Microbiol.">
        <title>The Global Catalogue of Microorganisms (GCM) 10K type strain sequencing project: providing services to taxonomists for standard genome sequencing and annotation.</title>
        <authorList>
            <consortium name="The Broad Institute Genomics Platform"/>
            <consortium name="The Broad Institute Genome Sequencing Center for Infectious Disease"/>
            <person name="Wu L."/>
            <person name="Ma J."/>
        </authorList>
    </citation>
    <scope>NUCLEOTIDE SEQUENCE [LARGE SCALE GENOMIC DNA]</scope>
    <source>
        <strain evidence="3">KCTC 62195</strain>
    </source>
</reference>
<gene>
    <name evidence="2" type="ORF">ACFOJE_07165</name>
</gene>